<dbReference type="AlphaFoldDB" id="A0A1R3GE86"/>
<feature type="compositionally biased region" description="Basic and acidic residues" evidence="1">
    <location>
        <begin position="7"/>
        <end position="20"/>
    </location>
</feature>
<dbReference type="Gramene" id="OMO56381">
    <property type="protein sequence ID" value="OMO56381"/>
    <property type="gene ID" value="CCACVL1_26603"/>
</dbReference>
<evidence type="ECO:0000313" key="4">
    <source>
        <dbReference type="Proteomes" id="UP000188268"/>
    </source>
</evidence>
<dbReference type="InterPro" id="IPR050942">
    <property type="entry name" value="F-box_BR-signaling"/>
</dbReference>
<reference evidence="3 4" key="1">
    <citation type="submission" date="2013-09" db="EMBL/GenBank/DDBJ databases">
        <title>Corchorus capsularis genome sequencing.</title>
        <authorList>
            <person name="Alam M."/>
            <person name="Haque M.S."/>
            <person name="Islam M.S."/>
            <person name="Emdad E.M."/>
            <person name="Islam M.M."/>
            <person name="Ahmed B."/>
            <person name="Halim A."/>
            <person name="Hossen Q.M.M."/>
            <person name="Hossain M.Z."/>
            <person name="Ahmed R."/>
            <person name="Khan M.M."/>
            <person name="Islam R."/>
            <person name="Rashid M.M."/>
            <person name="Khan S.A."/>
            <person name="Rahman M.S."/>
            <person name="Alam M."/>
        </authorList>
    </citation>
    <scope>NUCLEOTIDE SEQUENCE [LARGE SCALE GENOMIC DNA]</scope>
    <source>
        <strain evidence="4">cv. CVL-1</strain>
        <tissue evidence="3">Whole seedling</tissue>
    </source>
</reference>
<dbReference type="PANTHER" id="PTHR44259:SF108">
    <property type="entry name" value="F-BOX PROTEIN SKIP23-LIKE"/>
    <property type="match status" value="1"/>
</dbReference>
<name>A0A1R3GE86_COCAP</name>
<feature type="compositionally biased region" description="Polar residues" evidence="1">
    <location>
        <begin position="24"/>
        <end position="48"/>
    </location>
</feature>
<dbReference type="OrthoDB" id="642536at2759"/>
<proteinExistence type="predicted"/>
<accession>A0A1R3GE86</accession>
<keyword evidence="4" id="KW-1185">Reference proteome</keyword>
<gene>
    <name evidence="3" type="ORF">CCACVL1_26603</name>
</gene>
<dbReference type="STRING" id="210143.A0A1R3GE86"/>
<dbReference type="InterPro" id="IPR005174">
    <property type="entry name" value="KIB1-4_b-propeller"/>
</dbReference>
<evidence type="ECO:0000256" key="1">
    <source>
        <dbReference type="SAM" id="MobiDB-lite"/>
    </source>
</evidence>
<comment type="caution">
    <text evidence="3">The sequence shown here is derived from an EMBL/GenBank/DDBJ whole genome shotgun (WGS) entry which is preliminary data.</text>
</comment>
<feature type="domain" description="KIB1-4 beta-propeller" evidence="2">
    <location>
        <begin position="122"/>
        <end position="391"/>
    </location>
</feature>
<evidence type="ECO:0000259" key="2">
    <source>
        <dbReference type="Pfam" id="PF03478"/>
    </source>
</evidence>
<evidence type="ECO:0000313" key="3">
    <source>
        <dbReference type="EMBL" id="OMO56381.1"/>
    </source>
</evidence>
<dbReference type="EMBL" id="AWWV01014510">
    <property type="protein sequence ID" value="OMO56381.1"/>
    <property type="molecule type" value="Genomic_DNA"/>
</dbReference>
<dbReference type="Proteomes" id="UP000188268">
    <property type="component" value="Unassembled WGS sequence"/>
</dbReference>
<dbReference type="OMA" id="NEANDKG"/>
<protein>
    <recommendedName>
        <fullName evidence="2">KIB1-4 beta-propeller domain-containing protein</fullName>
    </recommendedName>
</protein>
<sequence length="423" mass="47618">MAGKPNEANDKGKGKAEGSEKATSPDQTDPNLPSSSSQTPEKKLQQASAITCDTASTNLPDLPVELIWKIADSIQSSEDFVAFSGVCKALRSVSLNIKWKPGLPLLLISADTQHINNKQKIFSLYRNKLYELDLPHVSGKRSFGSNHGWIVTITSDLQPHLINLVSRIQVSLPHLNTIRDQMGLLVALNIHKCILLKIIPEVDDENQFVVVVIFGKNHGLAFAKPTSVKWTIIRGLERIEDMALYRGQLHAIHKDGSLLRFASADPESTQRSIAYRPDDVIRVERTYLLETSEQLLGVFRFSHSTPFEERYGTKWFKVYQLDVIGNGNKGAWQRLNHLGDWALFIGEGNSWPICTTNVPNCRRSCIYFTDDNWDQQGRGAGHHDRDIGLYDMESKKIERLEFGSHSPGHHSKSVWFTPILRKT</sequence>
<organism evidence="3 4">
    <name type="scientific">Corchorus capsularis</name>
    <name type="common">Jute</name>
    <dbReference type="NCBI Taxonomy" id="210143"/>
    <lineage>
        <taxon>Eukaryota</taxon>
        <taxon>Viridiplantae</taxon>
        <taxon>Streptophyta</taxon>
        <taxon>Embryophyta</taxon>
        <taxon>Tracheophyta</taxon>
        <taxon>Spermatophyta</taxon>
        <taxon>Magnoliopsida</taxon>
        <taxon>eudicotyledons</taxon>
        <taxon>Gunneridae</taxon>
        <taxon>Pentapetalae</taxon>
        <taxon>rosids</taxon>
        <taxon>malvids</taxon>
        <taxon>Malvales</taxon>
        <taxon>Malvaceae</taxon>
        <taxon>Grewioideae</taxon>
        <taxon>Apeibeae</taxon>
        <taxon>Corchorus</taxon>
    </lineage>
</organism>
<dbReference type="PANTHER" id="PTHR44259">
    <property type="entry name" value="OS07G0183000 PROTEIN-RELATED"/>
    <property type="match status" value="1"/>
</dbReference>
<feature type="region of interest" description="Disordered" evidence="1">
    <location>
        <begin position="1"/>
        <end position="48"/>
    </location>
</feature>
<dbReference type="Pfam" id="PF03478">
    <property type="entry name" value="Beta-prop_KIB1-4"/>
    <property type="match status" value="1"/>
</dbReference>